<feature type="repeat" description="TPR" evidence="1">
    <location>
        <begin position="100"/>
        <end position="133"/>
    </location>
</feature>
<accession>A0ABX7P472</accession>
<feature type="chain" id="PRO_5045698335" evidence="2">
    <location>
        <begin position="21"/>
        <end position="379"/>
    </location>
</feature>
<dbReference type="InterPro" id="IPR019734">
    <property type="entry name" value="TPR_rpt"/>
</dbReference>
<dbReference type="Gene3D" id="1.25.40.10">
    <property type="entry name" value="Tetratricopeptide repeat domain"/>
    <property type="match status" value="2"/>
</dbReference>
<evidence type="ECO:0000256" key="1">
    <source>
        <dbReference type="PROSITE-ProRule" id="PRU00339"/>
    </source>
</evidence>
<evidence type="ECO:0000313" key="4">
    <source>
        <dbReference type="Proteomes" id="UP000662747"/>
    </source>
</evidence>
<dbReference type="PANTHER" id="PTHR12558:SF13">
    <property type="entry name" value="CELL DIVISION CYCLE PROTEIN 27 HOMOLOG"/>
    <property type="match status" value="1"/>
</dbReference>
<dbReference type="InterPro" id="IPR011717">
    <property type="entry name" value="TPR-4"/>
</dbReference>
<dbReference type="Pfam" id="PF07721">
    <property type="entry name" value="TPR_4"/>
    <property type="match status" value="1"/>
</dbReference>
<proteinExistence type="predicted"/>
<keyword evidence="1" id="KW-0802">TPR repeat</keyword>
<dbReference type="InterPro" id="IPR011990">
    <property type="entry name" value="TPR-like_helical_dom_sf"/>
</dbReference>
<dbReference type="SMART" id="SM00028">
    <property type="entry name" value="TPR"/>
    <property type="match status" value="6"/>
</dbReference>
<dbReference type="PROSITE" id="PS51257">
    <property type="entry name" value="PROKAR_LIPOPROTEIN"/>
    <property type="match status" value="1"/>
</dbReference>
<gene>
    <name evidence="3" type="ORF">JY651_09970</name>
</gene>
<feature type="signal peptide" evidence="2">
    <location>
        <begin position="1"/>
        <end position="20"/>
    </location>
</feature>
<dbReference type="PROSITE" id="PS50005">
    <property type="entry name" value="TPR"/>
    <property type="match status" value="3"/>
</dbReference>
<keyword evidence="4" id="KW-1185">Reference proteome</keyword>
<dbReference type="Pfam" id="PF13181">
    <property type="entry name" value="TPR_8"/>
    <property type="match status" value="1"/>
</dbReference>
<dbReference type="Pfam" id="PF13432">
    <property type="entry name" value="TPR_16"/>
    <property type="match status" value="2"/>
</dbReference>
<keyword evidence="2" id="KW-0732">Signal</keyword>
<evidence type="ECO:0000256" key="2">
    <source>
        <dbReference type="SAM" id="SignalP"/>
    </source>
</evidence>
<dbReference type="EMBL" id="CP071090">
    <property type="protein sequence ID" value="QSQ25226.1"/>
    <property type="molecule type" value="Genomic_DNA"/>
</dbReference>
<reference evidence="3 4" key="1">
    <citation type="submission" date="2021-02" db="EMBL/GenBank/DDBJ databases">
        <title>De Novo genome assembly of isolated myxobacteria.</title>
        <authorList>
            <person name="Stevens D.C."/>
        </authorList>
    </citation>
    <scope>NUCLEOTIDE SEQUENCE [LARGE SCALE GENOMIC DNA]</scope>
    <source>
        <strain evidence="4">SCPEA02</strain>
    </source>
</reference>
<name>A0ABX7P472_9BACT</name>
<sequence>MSPRLRVLPLLVLLSIAACDDGPPAVNPKDHAEGLYLKGTAEYLQGQFEASLASFEAMKQLTPNDPRLPAARGEVFLSMGRINDALTEFEAAIKLDPKRSTNWSRLGFIQAQLGKVPEAQSSLRKAIALYPNDFNALESLGELHLKKGEKDEAVRHFSLAAGAASGEAKSMLVMRAVDVLNQQGKNDEVIKLTDNAVGQGVRAPEVLSALGDALVRAGRLTEALEAYKDAASQSRTDPTLWELVGEIHLRLDKPADAIAAYKESLKIKNRAVVHVALARIHLARQDRPGALDELNAALESVSGKDLREMRELADLLATLDRKPDALKILASLSAEQENVKDTELQLTTARLAKELKDAALQQVACARVTAADAGVTKCP</sequence>
<dbReference type="PANTHER" id="PTHR12558">
    <property type="entry name" value="CELL DIVISION CYCLE 16,23,27"/>
    <property type="match status" value="1"/>
</dbReference>
<feature type="repeat" description="TPR" evidence="1">
    <location>
        <begin position="204"/>
        <end position="237"/>
    </location>
</feature>
<organism evidence="3 4">
    <name type="scientific">Pyxidicoccus parkwayensis</name>
    <dbReference type="NCBI Taxonomy" id="2813578"/>
    <lineage>
        <taxon>Bacteria</taxon>
        <taxon>Pseudomonadati</taxon>
        <taxon>Myxococcota</taxon>
        <taxon>Myxococcia</taxon>
        <taxon>Myxococcales</taxon>
        <taxon>Cystobacterineae</taxon>
        <taxon>Myxococcaceae</taxon>
        <taxon>Pyxidicoccus</taxon>
    </lineage>
</organism>
<dbReference type="SUPFAM" id="SSF48452">
    <property type="entry name" value="TPR-like"/>
    <property type="match status" value="1"/>
</dbReference>
<dbReference type="Proteomes" id="UP000662747">
    <property type="component" value="Chromosome"/>
</dbReference>
<feature type="repeat" description="TPR" evidence="1">
    <location>
        <begin position="66"/>
        <end position="99"/>
    </location>
</feature>
<dbReference type="RefSeq" id="WP_206726782.1">
    <property type="nucleotide sequence ID" value="NZ_CP071090.1"/>
</dbReference>
<protein>
    <submittedName>
        <fullName evidence="3">Tetratricopeptide repeat protein</fullName>
    </submittedName>
</protein>
<evidence type="ECO:0000313" key="3">
    <source>
        <dbReference type="EMBL" id="QSQ25226.1"/>
    </source>
</evidence>